<feature type="compositionally biased region" description="Basic and acidic residues" evidence="1">
    <location>
        <begin position="83"/>
        <end position="92"/>
    </location>
</feature>
<dbReference type="EMBL" id="VLKF01000001">
    <property type="protein sequence ID" value="TWH72298.1"/>
    <property type="molecule type" value="Genomic_DNA"/>
</dbReference>
<proteinExistence type="predicted"/>
<comment type="caution">
    <text evidence="3">The sequence shown here is derived from an EMBL/GenBank/DDBJ whole genome shotgun (WGS) entry which is preliminary data.</text>
</comment>
<feature type="compositionally biased region" description="Low complexity" evidence="1">
    <location>
        <begin position="12"/>
        <end position="23"/>
    </location>
</feature>
<evidence type="ECO:0008006" key="5">
    <source>
        <dbReference type="Google" id="ProtNLM"/>
    </source>
</evidence>
<evidence type="ECO:0000313" key="3">
    <source>
        <dbReference type="EMBL" id="TWH72298.1"/>
    </source>
</evidence>
<organism evidence="3 4">
    <name type="scientific">Modestobacter roseus</name>
    <dbReference type="NCBI Taxonomy" id="1181884"/>
    <lineage>
        <taxon>Bacteria</taxon>
        <taxon>Bacillati</taxon>
        <taxon>Actinomycetota</taxon>
        <taxon>Actinomycetes</taxon>
        <taxon>Geodermatophilales</taxon>
        <taxon>Geodermatophilaceae</taxon>
        <taxon>Modestobacter</taxon>
    </lineage>
</organism>
<dbReference type="OrthoDB" id="5194448at2"/>
<dbReference type="AlphaFoldDB" id="A0A562IMZ7"/>
<feature type="compositionally biased region" description="Polar residues" evidence="1">
    <location>
        <begin position="70"/>
        <end position="79"/>
    </location>
</feature>
<gene>
    <name evidence="3" type="ORF">JD78_00809</name>
</gene>
<sequence>MKLRLPGRRTDSATTPDTSSDLSAQLAGSTAVGKGRPTPKRNEAQGRRSGPVPPPPTTRKEAYRRMREQQAANRGTTRQAALRGDDSALPARDRGPVRRLVRDVVDARRNAGSFFLVVAALVLVGYFIPNPAVQSYTVFVWFAFFLVIVVDSVFLGRRIKKVVGERYPDHTERMRGLIWYGVSRATMIRRWRFPKPQVPQGAEV</sequence>
<evidence type="ECO:0000256" key="2">
    <source>
        <dbReference type="SAM" id="Phobius"/>
    </source>
</evidence>
<protein>
    <recommendedName>
        <fullName evidence="5">DUF3043 family protein</fullName>
    </recommendedName>
</protein>
<name>A0A562IMZ7_9ACTN</name>
<dbReference type="Proteomes" id="UP000321490">
    <property type="component" value="Unassembled WGS sequence"/>
</dbReference>
<feature type="transmembrane region" description="Helical" evidence="2">
    <location>
        <begin position="135"/>
        <end position="156"/>
    </location>
</feature>
<reference evidence="3 4" key="1">
    <citation type="submission" date="2019-07" db="EMBL/GenBank/DDBJ databases">
        <title>R&amp;d 2014.</title>
        <authorList>
            <person name="Klenk H.-P."/>
        </authorList>
    </citation>
    <scope>NUCLEOTIDE SEQUENCE [LARGE SCALE GENOMIC DNA]</scope>
    <source>
        <strain evidence="3 4">DSM 45764</strain>
    </source>
</reference>
<keyword evidence="2" id="KW-0812">Transmembrane</keyword>
<keyword evidence="2" id="KW-0472">Membrane</keyword>
<dbReference type="Pfam" id="PF11241">
    <property type="entry name" value="DUF3043"/>
    <property type="match status" value="1"/>
</dbReference>
<keyword evidence="2" id="KW-1133">Transmembrane helix</keyword>
<dbReference type="InterPro" id="IPR021403">
    <property type="entry name" value="DUF3043"/>
</dbReference>
<dbReference type="RefSeq" id="WP_153357171.1">
    <property type="nucleotide sequence ID" value="NZ_JABGDC010000007.1"/>
</dbReference>
<evidence type="ECO:0000256" key="1">
    <source>
        <dbReference type="SAM" id="MobiDB-lite"/>
    </source>
</evidence>
<keyword evidence="4" id="KW-1185">Reference proteome</keyword>
<evidence type="ECO:0000313" key="4">
    <source>
        <dbReference type="Proteomes" id="UP000321490"/>
    </source>
</evidence>
<feature type="compositionally biased region" description="Basic and acidic residues" evidence="1">
    <location>
        <begin position="58"/>
        <end position="68"/>
    </location>
</feature>
<feature type="region of interest" description="Disordered" evidence="1">
    <location>
        <begin position="1"/>
        <end position="92"/>
    </location>
</feature>
<feature type="transmembrane region" description="Helical" evidence="2">
    <location>
        <begin position="111"/>
        <end position="129"/>
    </location>
</feature>
<accession>A0A562IMZ7</accession>